<comment type="caution">
    <text evidence="1">The sequence shown here is derived from an EMBL/GenBank/DDBJ whole genome shotgun (WGS) entry which is preliminary data.</text>
</comment>
<name>M6JLX4_9LEPT</name>
<gene>
    <name evidence="1" type="ORF">LEP1GSC063_1763</name>
</gene>
<dbReference type="EMBL" id="AHMU02000022">
    <property type="protein sequence ID" value="EMN22726.1"/>
    <property type="molecule type" value="Genomic_DNA"/>
</dbReference>
<evidence type="ECO:0000313" key="2">
    <source>
        <dbReference type="Proteomes" id="UP000012106"/>
    </source>
</evidence>
<dbReference type="Proteomes" id="UP000012106">
    <property type="component" value="Unassembled WGS sequence"/>
</dbReference>
<accession>M6JLX4</accession>
<organism evidence="1 2">
    <name type="scientific">Leptospira santarosai serovar Arenal str. MAVJ 401</name>
    <dbReference type="NCBI Taxonomy" id="1049976"/>
    <lineage>
        <taxon>Bacteria</taxon>
        <taxon>Pseudomonadati</taxon>
        <taxon>Spirochaetota</taxon>
        <taxon>Spirochaetia</taxon>
        <taxon>Leptospirales</taxon>
        <taxon>Leptospiraceae</taxon>
        <taxon>Leptospira</taxon>
    </lineage>
</organism>
<proteinExistence type="predicted"/>
<reference evidence="1 2" key="1">
    <citation type="submission" date="2013-01" db="EMBL/GenBank/DDBJ databases">
        <authorList>
            <person name="Harkins D.M."/>
            <person name="Durkin A.S."/>
            <person name="Brinkac L.M."/>
            <person name="Haft D.H."/>
            <person name="Selengut J.D."/>
            <person name="Sanka R."/>
            <person name="DePew J."/>
            <person name="Purushe J."/>
            <person name="Hartskeerl R.A."/>
            <person name="Ahmed A."/>
            <person name="van der Linden H."/>
            <person name="Goris M.G.A."/>
            <person name="Vinetz J.M."/>
            <person name="Sutton G.G."/>
            <person name="Nierman W.C."/>
            <person name="Fouts D.E."/>
        </authorList>
    </citation>
    <scope>NUCLEOTIDE SEQUENCE [LARGE SCALE GENOMIC DNA]</scope>
    <source>
        <strain evidence="1 2">MAVJ 401</strain>
    </source>
</reference>
<dbReference type="AlphaFoldDB" id="M6JLX4"/>
<sequence length="47" mass="5447">MCDRKIIVYGSLVFALQRANILFRPIGRNNEFPLRGFWLSHSLNADP</sequence>
<evidence type="ECO:0000313" key="1">
    <source>
        <dbReference type="EMBL" id="EMN22726.1"/>
    </source>
</evidence>
<protein>
    <submittedName>
        <fullName evidence="1">Uncharacterized protein</fullName>
    </submittedName>
</protein>